<organism evidence="2 3">
    <name type="scientific">Oerskovia gallyi</name>
    <dbReference type="NCBI Taxonomy" id="2762226"/>
    <lineage>
        <taxon>Bacteria</taxon>
        <taxon>Bacillati</taxon>
        <taxon>Actinomycetota</taxon>
        <taxon>Actinomycetes</taxon>
        <taxon>Micrococcales</taxon>
        <taxon>Cellulomonadaceae</taxon>
        <taxon>Oerskovia</taxon>
    </lineage>
</organism>
<feature type="chain" id="PRO_5047170422" evidence="1">
    <location>
        <begin position="21"/>
        <end position="291"/>
    </location>
</feature>
<name>A0ABR8V6M1_9CELL</name>
<sequence>MRLTAGCALAVLLLSGCSGAAAGGEAASGRFDSPFALPLESRFVDLALYGAAVDAFMAECMAESGLEYTVGTWDVNQPAVHAFSALGYPNLERDVIEEFGYRAPRDPRLIEPPADLSGSIPPGEEERYAKAQQACTEESRGPVPDIASPANVLLQLNAKSQDMALEDQRIRITTSVERWRECVVKADPPVGDAGGTPLDFRVSVLKTVDAREGWAGTGDSHMRPAPVDEVEAARIDVGCRQQSGYDEAFFSAVGEAQERLVTEHGEVLEGVEDSMNEIQLAIDHYVLEGQK</sequence>
<reference evidence="2 3" key="1">
    <citation type="submission" date="2020-08" db="EMBL/GenBank/DDBJ databases">
        <title>A Genomic Blueprint of the Chicken Gut Microbiome.</title>
        <authorList>
            <person name="Gilroy R."/>
            <person name="Ravi A."/>
            <person name="Getino M."/>
            <person name="Pursley I."/>
            <person name="Horton D.L."/>
            <person name="Alikhan N.-F."/>
            <person name="Baker D."/>
            <person name="Gharbi K."/>
            <person name="Hall N."/>
            <person name="Watson M."/>
            <person name="Adriaenssens E.M."/>
            <person name="Foster-Nyarko E."/>
            <person name="Jarju S."/>
            <person name="Secka A."/>
            <person name="Antonio M."/>
            <person name="Oren A."/>
            <person name="Chaudhuri R."/>
            <person name="La Ragione R.M."/>
            <person name="Hildebrand F."/>
            <person name="Pallen M.J."/>
        </authorList>
    </citation>
    <scope>NUCLEOTIDE SEQUENCE [LARGE SCALE GENOMIC DNA]</scope>
    <source>
        <strain evidence="2 3">Sa2CUA8</strain>
    </source>
</reference>
<dbReference type="Proteomes" id="UP000633601">
    <property type="component" value="Unassembled WGS sequence"/>
</dbReference>
<dbReference type="RefSeq" id="WP_191792127.1">
    <property type="nucleotide sequence ID" value="NZ_JACSQE010000017.1"/>
</dbReference>
<evidence type="ECO:0000313" key="2">
    <source>
        <dbReference type="EMBL" id="MBD8000421.1"/>
    </source>
</evidence>
<protein>
    <submittedName>
        <fullName evidence="2">Uncharacterized protein</fullName>
    </submittedName>
</protein>
<dbReference type="EMBL" id="JACSQE010000017">
    <property type="protein sequence ID" value="MBD8000421.1"/>
    <property type="molecule type" value="Genomic_DNA"/>
</dbReference>
<evidence type="ECO:0000256" key="1">
    <source>
        <dbReference type="SAM" id="SignalP"/>
    </source>
</evidence>
<accession>A0ABR8V6M1</accession>
<comment type="caution">
    <text evidence="2">The sequence shown here is derived from an EMBL/GenBank/DDBJ whole genome shotgun (WGS) entry which is preliminary data.</text>
</comment>
<keyword evidence="3" id="KW-1185">Reference proteome</keyword>
<evidence type="ECO:0000313" key="3">
    <source>
        <dbReference type="Proteomes" id="UP000633601"/>
    </source>
</evidence>
<proteinExistence type="predicted"/>
<gene>
    <name evidence="2" type="ORF">H9640_17895</name>
</gene>
<feature type="signal peptide" evidence="1">
    <location>
        <begin position="1"/>
        <end position="20"/>
    </location>
</feature>
<keyword evidence="1" id="KW-0732">Signal</keyword>
<dbReference type="PROSITE" id="PS51257">
    <property type="entry name" value="PROKAR_LIPOPROTEIN"/>
    <property type="match status" value="1"/>
</dbReference>